<dbReference type="Gene3D" id="3.40.50.300">
    <property type="entry name" value="P-loop containing nucleotide triphosphate hydrolases"/>
    <property type="match status" value="2"/>
</dbReference>
<evidence type="ECO:0000256" key="1">
    <source>
        <dbReference type="ARBA" id="ARBA00022723"/>
    </source>
</evidence>
<dbReference type="GO" id="GO:0008270">
    <property type="term" value="F:zinc ion binding"/>
    <property type="evidence" value="ECO:0007669"/>
    <property type="project" value="UniProtKB-KW"/>
</dbReference>
<dbReference type="OrthoDB" id="5330228at2759"/>
<keyword evidence="1" id="KW-0479">Metal-binding</keyword>
<dbReference type="InterPro" id="IPR027417">
    <property type="entry name" value="P-loop_NTPase"/>
</dbReference>
<dbReference type="CDD" id="cd16449">
    <property type="entry name" value="RING-HC"/>
    <property type="match status" value="1"/>
</dbReference>
<reference evidence="11 12" key="1">
    <citation type="submission" date="2018-11" db="EMBL/GenBank/DDBJ databases">
        <title>Genome sequence of Apiotrichum porosum DSM 27194.</title>
        <authorList>
            <person name="Aliyu H."/>
            <person name="Gorte O."/>
            <person name="Ochsenreither K."/>
        </authorList>
    </citation>
    <scope>NUCLEOTIDE SEQUENCE [LARGE SCALE GENOMIC DNA]</scope>
    <source>
        <strain evidence="11 12">DSM 27194</strain>
    </source>
</reference>
<keyword evidence="3 7" id="KW-0863">Zinc-finger</keyword>
<dbReference type="RefSeq" id="XP_028472615.1">
    <property type="nucleotide sequence ID" value="XM_028619119.1"/>
</dbReference>
<evidence type="ECO:0000313" key="12">
    <source>
        <dbReference type="Proteomes" id="UP000279236"/>
    </source>
</evidence>
<feature type="compositionally biased region" description="Acidic residues" evidence="8">
    <location>
        <begin position="1367"/>
        <end position="1380"/>
    </location>
</feature>
<dbReference type="Pfam" id="PF00176">
    <property type="entry name" value="SNF2-rel_dom"/>
    <property type="match status" value="1"/>
</dbReference>
<dbReference type="InterPro" id="IPR001650">
    <property type="entry name" value="Helicase_C-like"/>
</dbReference>
<dbReference type="Gene3D" id="3.30.40.10">
    <property type="entry name" value="Zinc/RING finger domain, C3HC4 (zinc finger)"/>
    <property type="match status" value="1"/>
</dbReference>
<evidence type="ECO:0000313" key="11">
    <source>
        <dbReference type="EMBL" id="RSH77468.1"/>
    </source>
</evidence>
<accession>A0A427XF45</accession>
<keyword evidence="5" id="KW-0862">Zinc</keyword>
<dbReference type="InterPro" id="IPR018957">
    <property type="entry name" value="Znf_C3HC4_RING-type"/>
</dbReference>
<comment type="caution">
    <text evidence="11">The sequence shown here is derived from an EMBL/GenBank/DDBJ whole genome shotgun (WGS) entry which is preliminary data.</text>
</comment>
<gene>
    <name evidence="11" type="ORF">EHS24_003440</name>
</gene>
<feature type="compositionally biased region" description="Basic residues" evidence="8">
    <location>
        <begin position="537"/>
        <end position="553"/>
    </location>
</feature>
<protein>
    <recommendedName>
        <fullName evidence="13">RING-type domain-containing protein</fullName>
    </recommendedName>
</protein>
<feature type="compositionally biased region" description="Basic and acidic residues" evidence="8">
    <location>
        <begin position="554"/>
        <end position="565"/>
    </location>
</feature>
<dbReference type="PROSITE" id="PS51192">
    <property type="entry name" value="HELICASE_ATP_BIND_1"/>
    <property type="match status" value="1"/>
</dbReference>
<dbReference type="PANTHER" id="PTHR45865">
    <property type="entry name" value="E3 UBIQUITIN-PROTEIN LIGASE SHPRH FAMILY MEMBER"/>
    <property type="match status" value="1"/>
</dbReference>
<dbReference type="GO" id="GO:0005524">
    <property type="term" value="F:ATP binding"/>
    <property type="evidence" value="ECO:0007669"/>
    <property type="project" value="InterPro"/>
</dbReference>
<evidence type="ECO:0000259" key="9">
    <source>
        <dbReference type="PROSITE" id="PS50089"/>
    </source>
</evidence>
<evidence type="ECO:0000256" key="7">
    <source>
        <dbReference type="PROSITE-ProRule" id="PRU00175"/>
    </source>
</evidence>
<dbReference type="InterPro" id="IPR014001">
    <property type="entry name" value="Helicase_ATP-bd"/>
</dbReference>
<dbReference type="GO" id="GO:0006974">
    <property type="term" value="P:DNA damage response"/>
    <property type="evidence" value="ECO:0007669"/>
    <property type="project" value="TreeGrafter"/>
</dbReference>
<organism evidence="11 12">
    <name type="scientific">Apiotrichum porosum</name>
    <dbReference type="NCBI Taxonomy" id="105984"/>
    <lineage>
        <taxon>Eukaryota</taxon>
        <taxon>Fungi</taxon>
        <taxon>Dikarya</taxon>
        <taxon>Basidiomycota</taxon>
        <taxon>Agaricomycotina</taxon>
        <taxon>Tremellomycetes</taxon>
        <taxon>Trichosporonales</taxon>
        <taxon>Trichosporonaceae</taxon>
        <taxon>Apiotrichum</taxon>
    </lineage>
</organism>
<evidence type="ECO:0008006" key="13">
    <source>
        <dbReference type="Google" id="ProtNLM"/>
    </source>
</evidence>
<feature type="compositionally biased region" description="Basic and acidic residues" evidence="8">
    <location>
        <begin position="526"/>
        <end position="536"/>
    </location>
</feature>
<proteinExistence type="predicted"/>
<dbReference type="GO" id="GO:0000209">
    <property type="term" value="P:protein polyubiquitination"/>
    <property type="evidence" value="ECO:0007669"/>
    <property type="project" value="TreeGrafter"/>
</dbReference>
<dbReference type="SUPFAM" id="SSF57850">
    <property type="entry name" value="RING/U-box"/>
    <property type="match status" value="1"/>
</dbReference>
<keyword evidence="6" id="KW-0067">ATP-binding</keyword>
<evidence type="ECO:0000256" key="6">
    <source>
        <dbReference type="ARBA" id="ARBA00022840"/>
    </source>
</evidence>
<keyword evidence="4" id="KW-0378">Hydrolase</keyword>
<evidence type="ECO:0000256" key="8">
    <source>
        <dbReference type="SAM" id="MobiDB-lite"/>
    </source>
</evidence>
<dbReference type="GO" id="GO:0061630">
    <property type="term" value="F:ubiquitin protein ligase activity"/>
    <property type="evidence" value="ECO:0007669"/>
    <property type="project" value="TreeGrafter"/>
</dbReference>
<dbReference type="SMART" id="SM00184">
    <property type="entry name" value="RING"/>
    <property type="match status" value="1"/>
</dbReference>
<dbReference type="SUPFAM" id="SSF52540">
    <property type="entry name" value="P-loop containing nucleoside triphosphate hydrolases"/>
    <property type="match status" value="2"/>
</dbReference>
<dbReference type="InterPro" id="IPR013083">
    <property type="entry name" value="Znf_RING/FYVE/PHD"/>
</dbReference>
<feature type="compositionally biased region" description="Acidic residues" evidence="8">
    <location>
        <begin position="566"/>
        <end position="575"/>
    </location>
</feature>
<dbReference type="Pfam" id="PF26021">
    <property type="entry name" value="Ferritin_C144_05"/>
    <property type="match status" value="1"/>
</dbReference>
<dbReference type="InterPro" id="IPR059033">
    <property type="entry name" value="C144_05_dom"/>
</dbReference>
<sequence length="1605" mass="180774">MDTFPTTSTSQIDLHSLEYDLAQLSRAVDAAIAGKVIQPEPVCPNHFHVHTLTIQATPATPVRFEQYPDGPRDNPNATVFEAIFNSVKAAKESCVPLVLSIPGPKLFHIPPFDQKNISRQSQALSGRSPDVFLPTTHGKTRPLIRLRSLPIPRGQVGTNFYVSATGWDIGYWLHAALALDPSQQATRKGNYRDEHERVHLRTGVSVIWLPATEEGGDPELKLIVTVDVYLDMEVIEIPLSPVGTDLFSLVLVAVLPAEASRPATESRASALQQFYESLRPAPDLPLGFDARLLQPNEMALKLLPFQTRTLALLLEREGAPIAGEVKELKSAHQWSKMHFEGFGDYAFQRLTGRLVKLTSNRKGKDRETACGTDGELDALPHLFNLGNVRGTMLCEEMGLGKTVEAIALMLLHRHPLSVTRPPAGASADVPTSSVIDLRTLPASYGHPKVKAWLQAEHTAFDGTTSWSEESQLHVAEVAATLVVTPLPLLKQWVTEMRTHAPGLRIGVYPGWKVLISQIAAKRKETAKEREKHEAQKLKRKNVKFRNKTRTKYSRGHDGSKVKVELESESESEDEVIASSTPEDSLLDLVQRAWLDYLRGHDVIITTYQTLGDDLAVAHPAPIRSRRSTAKYNIEERPRSPLVMVEWWRVIMDEVQLQGDQSAAAEMVSLIPRKCSLAMSGTPARNDVHDLMGSLRFLRVPHAAERQIWHRLLQDENRLVFHGLFQALSVRTTKVEVAGEFNLPHQTRFVVPIELSDIEMHYYLDTLDRQQDRLRRNDRDGRSFDRSVFFSSLRHLRQICTHIQVGALQRGAANPVDRADRIQLGRNLMNMDEALKKMRADNEAALVTQIRNQMRHMILKAQLMVLDDTDDLRHLKALSLYERARTQGQRILDPARAALNSLIGDREDSVDDEAALRSASQAERDRARQLMTARQAIRETLLLIHQSWFLEGDVRHVEKEEDAEVVAYKMAEDLRKDILARPLKLAYKYVEGMCKTMEEHPAIESLDNLYTSNTRYRGGISTHDAVIEANALLRILNDNASLVFNWRAKVIKLLQTPLEAEEDAVPAPGQGQDVENPEEEYYAEALKAQGDVEAYLTAYAAVIADRKEFLLEQRTALAEHEGDLKKKRVTNRAKEAELNAAPVELSDVDDLTLKLMLERQAFRDRRNEEDCTRPLKAILIDISNVVHSGARVEEVEMAKETSSALRKYINQQTEFVDKLYKELDVLRATFNKRVMYFASLQEISDSVAAPMFKDLRKDIAEADRQITRLEGDIARNTVKGRYLSYLDNGNGERDVHEECSICFGTSEDKHAVLLACGHAFCVSCFREYRKAAYIGRKCATCKADINERQFTKIRIRHDDQDAAGESQDAAEDEEEQDQLSDDAERAARMADLNKLNMLPEERQREIMAMDMMGEYGSKINFLIKHLLYTRLLHPDTRHVVFSNWADSLHIVERALRENRIRFVSFDSNSKKNDVVEQFHSDPTISVFLLHAERESAGLTLTSCGVVHLLEPVLQHSFELQAIGRVDRLGQKKQTEVYCYATMETVEARILSQGVRNGTSIYLADKDADARVVEAMPNVASAASRGGDLVLNTDDAAATAQMLSLIM</sequence>
<dbReference type="GO" id="GO:0016787">
    <property type="term" value="F:hydrolase activity"/>
    <property type="evidence" value="ECO:0007669"/>
    <property type="project" value="UniProtKB-KW"/>
</dbReference>
<evidence type="ECO:0000256" key="4">
    <source>
        <dbReference type="ARBA" id="ARBA00022801"/>
    </source>
</evidence>
<dbReference type="EMBL" id="RSCE01000016">
    <property type="protein sequence ID" value="RSH77468.1"/>
    <property type="molecule type" value="Genomic_DNA"/>
</dbReference>
<dbReference type="InterPro" id="IPR049730">
    <property type="entry name" value="SNF2/RAD54-like_C"/>
</dbReference>
<dbReference type="PROSITE" id="PS50089">
    <property type="entry name" value="ZF_RING_2"/>
    <property type="match status" value="1"/>
</dbReference>
<dbReference type="PANTHER" id="PTHR45865:SF1">
    <property type="entry name" value="E3 UBIQUITIN-PROTEIN LIGASE SHPRH"/>
    <property type="match status" value="1"/>
</dbReference>
<evidence type="ECO:0000256" key="3">
    <source>
        <dbReference type="ARBA" id="ARBA00022771"/>
    </source>
</evidence>
<evidence type="ECO:0000259" key="10">
    <source>
        <dbReference type="PROSITE" id="PS51192"/>
    </source>
</evidence>
<dbReference type="STRING" id="105984.A0A427XF45"/>
<feature type="region of interest" description="Disordered" evidence="8">
    <location>
        <begin position="526"/>
        <end position="575"/>
    </location>
</feature>
<dbReference type="Proteomes" id="UP000279236">
    <property type="component" value="Unassembled WGS sequence"/>
</dbReference>
<keyword evidence="2" id="KW-0547">Nucleotide-binding</keyword>
<dbReference type="Pfam" id="PF00271">
    <property type="entry name" value="Helicase_C"/>
    <property type="match status" value="1"/>
</dbReference>
<dbReference type="InterPro" id="IPR000330">
    <property type="entry name" value="SNF2_N"/>
</dbReference>
<dbReference type="InterPro" id="IPR052583">
    <property type="entry name" value="ATP-helicase/E3_Ub-Ligase"/>
</dbReference>
<feature type="region of interest" description="Disordered" evidence="8">
    <location>
        <begin position="1360"/>
        <end position="1381"/>
    </location>
</feature>
<feature type="domain" description="RING-type" evidence="9">
    <location>
        <begin position="1298"/>
        <end position="1341"/>
    </location>
</feature>
<dbReference type="GeneID" id="39587983"/>
<evidence type="ECO:0000256" key="5">
    <source>
        <dbReference type="ARBA" id="ARBA00022833"/>
    </source>
</evidence>
<keyword evidence="12" id="KW-1185">Reference proteome</keyword>
<dbReference type="SMART" id="SM00487">
    <property type="entry name" value="DEXDc"/>
    <property type="match status" value="1"/>
</dbReference>
<dbReference type="CDD" id="cd18793">
    <property type="entry name" value="SF2_C_SNF"/>
    <property type="match status" value="1"/>
</dbReference>
<feature type="domain" description="Helicase ATP-binding" evidence="10">
    <location>
        <begin position="382"/>
        <end position="700"/>
    </location>
</feature>
<name>A0A427XF45_9TREE</name>
<dbReference type="Pfam" id="PF00097">
    <property type="entry name" value="zf-C3HC4"/>
    <property type="match status" value="1"/>
</dbReference>
<dbReference type="GO" id="GO:0005634">
    <property type="term" value="C:nucleus"/>
    <property type="evidence" value="ECO:0007669"/>
    <property type="project" value="TreeGrafter"/>
</dbReference>
<dbReference type="InterPro" id="IPR001841">
    <property type="entry name" value="Znf_RING"/>
</dbReference>
<evidence type="ECO:0000256" key="2">
    <source>
        <dbReference type="ARBA" id="ARBA00022741"/>
    </source>
</evidence>